<comment type="caution">
    <text evidence="1">The sequence shown here is derived from an EMBL/GenBank/DDBJ whole genome shotgun (WGS) entry which is preliminary data.</text>
</comment>
<proteinExistence type="predicted"/>
<protein>
    <submittedName>
        <fullName evidence="1">Uncharacterized protein</fullName>
    </submittedName>
</protein>
<gene>
    <name evidence="1" type="ORF">FC89_GL001717</name>
</gene>
<dbReference type="RefSeq" id="WP_057872303.1">
    <property type="nucleotide sequence ID" value="NZ_AZGB01000022.1"/>
</dbReference>
<name>A0A0R1VHU3_9LACO</name>
<dbReference type="EMBL" id="AZGB01000022">
    <property type="protein sequence ID" value="KRM05246.1"/>
    <property type="molecule type" value="Genomic_DNA"/>
</dbReference>
<dbReference type="OrthoDB" id="2156798at2"/>
<dbReference type="GeneID" id="98319578"/>
<accession>A0A0R1VHU3</accession>
<organism evidence="1 2">
    <name type="scientific">Liquorilactobacillus ghanensis DSM 18630</name>
    <dbReference type="NCBI Taxonomy" id="1423750"/>
    <lineage>
        <taxon>Bacteria</taxon>
        <taxon>Bacillati</taxon>
        <taxon>Bacillota</taxon>
        <taxon>Bacilli</taxon>
        <taxon>Lactobacillales</taxon>
        <taxon>Lactobacillaceae</taxon>
        <taxon>Liquorilactobacillus</taxon>
    </lineage>
</organism>
<reference evidence="1 2" key="1">
    <citation type="journal article" date="2015" name="Genome Announc.">
        <title>Expanding the biotechnology potential of lactobacilli through comparative genomics of 213 strains and associated genera.</title>
        <authorList>
            <person name="Sun Z."/>
            <person name="Harris H.M."/>
            <person name="McCann A."/>
            <person name="Guo C."/>
            <person name="Argimon S."/>
            <person name="Zhang W."/>
            <person name="Yang X."/>
            <person name="Jeffery I.B."/>
            <person name="Cooney J.C."/>
            <person name="Kagawa T.F."/>
            <person name="Liu W."/>
            <person name="Song Y."/>
            <person name="Salvetti E."/>
            <person name="Wrobel A."/>
            <person name="Rasinkangas P."/>
            <person name="Parkhill J."/>
            <person name="Rea M.C."/>
            <person name="O'Sullivan O."/>
            <person name="Ritari J."/>
            <person name="Douillard F.P."/>
            <person name="Paul Ross R."/>
            <person name="Yang R."/>
            <person name="Briner A.E."/>
            <person name="Felis G.E."/>
            <person name="de Vos W.M."/>
            <person name="Barrangou R."/>
            <person name="Klaenhammer T.R."/>
            <person name="Caufield P.W."/>
            <person name="Cui Y."/>
            <person name="Zhang H."/>
            <person name="O'Toole P.W."/>
        </authorList>
    </citation>
    <scope>NUCLEOTIDE SEQUENCE [LARGE SCALE GENOMIC DNA]</scope>
    <source>
        <strain evidence="1 2">DSM 18630</strain>
    </source>
</reference>
<dbReference type="Proteomes" id="UP000051451">
    <property type="component" value="Unassembled WGS sequence"/>
</dbReference>
<evidence type="ECO:0000313" key="1">
    <source>
        <dbReference type="EMBL" id="KRM05246.1"/>
    </source>
</evidence>
<dbReference type="PATRIC" id="fig|1423750.3.peg.1762"/>
<dbReference type="AlphaFoldDB" id="A0A0R1VHU3"/>
<dbReference type="STRING" id="1423750.FC89_GL001717"/>
<evidence type="ECO:0000313" key="2">
    <source>
        <dbReference type="Proteomes" id="UP000051451"/>
    </source>
</evidence>
<sequence length="82" mass="9723">MKKQSSIVPVRIIGIKKAKIVCETEDDEIILVEKPKMAKRDRNFSKIMDDLRHSGLWIPFNRKLKKILKYDWLDDSMTSLEF</sequence>
<keyword evidence="2" id="KW-1185">Reference proteome</keyword>